<protein>
    <submittedName>
        <fullName evidence="1">Uncharacterized protein</fullName>
    </submittedName>
</protein>
<name>A0A0B5DQF1_9ACTN</name>
<dbReference type="KEGG" id="snq:CP978_28820"/>
<dbReference type="EMBL" id="CP009313">
    <property type="protein sequence ID" value="AJE43530.1"/>
    <property type="molecule type" value="Genomic_DNA"/>
</dbReference>
<evidence type="ECO:0000313" key="4">
    <source>
        <dbReference type="Proteomes" id="UP000325763"/>
    </source>
</evidence>
<evidence type="ECO:0000313" key="1">
    <source>
        <dbReference type="EMBL" id="AJE43530.1"/>
    </source>
</evidence>
<evidence type="ECO:0000313" key="2">
    <source>
        <dbReference type="EMBL" id="QEV42034.1"/>
    </source>
</evidence>
<sequence>MSVAGASVRGEWRNEEAVCGGARGRGNLTERLLVPPLPGLQHVLNIIDVASMRVVELGA</sequence>
<dbReference type="HOGENOM" id="CLU_2958924_0_0_11"/>
<reference evidence="3" key="1">
    <citation type="submission" date="2014-09" db="EMBL/GenBank/DDBJ databases">
        <title>Sequence of the Streptomyces nodosus genome.</title>
        <authorList>
            <person name="Sweeney P."/>
            <person name="Stephens N."/>
            <person name="Murphy C."/>
            <person name="Caffrey P."/>
        </authorList>
    </citation>
    <scope>NUCLEOTIDE SEQUENCE [LARGE SCALE GENOMIC DNA]</scope>
    <source>
        <strain evidence="3">ATCC 14899</strain>
    </source>
</reference>
<reference evidence="2 4" key="3">
    <citation type="submission" date="2017-09" db="EMBL/GenBank/DDBJ databases">
        <title>Streptomyces genome completion.</title>
        <authorList>
            <person name="Lee N."/>
            <person name="Cho B.-K."/>
        </authorList>
    </citation>
    <scope>NUCLEOTIDE SEQUENCE [LARGE SCALE GENOMIC DNA]</scope>
    <source>
        <strain evidence="2 4">ATCC 14899</strain>
    </source>
</reference>
<dbReference type="STRING" id="40318.SNOD_28550"/>
<dbReference type="EMBL" id="CP023747">
    <property type="protein sequence ID" value="QEV42034.1"/>
    <property type="molecule type" value="Genomic_DNA"/>
</dbReference>
<reference evidence="1 3" key="2">
    <citation type="journal article" date="2016" name="Appl. Microbiol. Biotechnol.">
        <title>Exploiting the genome sequence of Streptomyces nodosus for enhanced antibiotic production.</title>
        <authorList>
            <person name="Sweeney P."/>
            <person name="Murphy C.D."/>
            <person name="Caffrey P."/>
        </authorList>
    </citation>
    <scope>NUCLEOTIDE SEQUENCE [LARGE SCALE GENOMIC DNA]</scope>
    <source>
        <strain evidence="1 3">ATCC 14899</strain>
    </source>
</reference>
<evidence type="ECO:0000313" key="3">
    <source>
        <dbReference type="Proteomes" id="UP000031526"/>
    </source>
</evidence>
<organism evidence="1 3">
    <name type="scientific">Streptomyces nodosus</name>
    <dbReference type="NCBI Taxonomy" id="40318"/>
    <lineage>
        <taxon>Bacteria</taxon>
        <taxon>Bacillati</taxon>
        <taxon>Actinomycetota</taxon>
        <taxon>Actinomycetes</taxon>
        <taxon>Kitasatosporales</taxon>
        <taxon>Streptomycetaceae</taxon>
        <taxon>Streptomyces</taxon>
    </lineage>
</organism>
<gene>
    <name evidence="2" type="ORF">CP978_28820</name>
    <name evidence="1" type="ORF">SNOD_28550</name>
</gene>
<accession>A0A0B5DQF1</accession>
<dbReference type="Proteomes" id="UP000325763">
    <property type="component" value="Chromosome"/>
</dbReference>
<dbReference type="Proteomes" id="UP000031526">
    <property type="component" value="Chromosome"/>
</dbReference>
<proteinExistence type="predicted"/>
<dbReference type="AlphaFoldDB" id="A0A0B5DQF1"/>
<keyword evidence="3" id="KW-1185">Reference proteome</keyword>